<gene>
    <name evidence="2" type="ORF">BU638_02800</name>
    <name evidence="1" type="ORF">BU653_04040</name>
    <name evidence="3" type="ORF">BU676_07655</name>
</gene>
<sequence>MFNESLMNILDQTDHLGDMIRASEESENYKKTKQTLQSDIKAQQLYQAFLKERIKYNEVQRFGRYHPDYQQVMLATRRAKRNYEMHPSVVAFKQAETELQRLIDEVVTVIATSISEHVKVEAGTPLFDKLAHGCATGDACQCKPH</sequence>
<dbReference type="SUPFAM" id="SSF158622">
    <property type="entry name" value="YheA/YmcA-like"/>
    <property type="match status" value="1"/>
</dbReference>
<dbReference type="Gene3D" id="1.20.1500.10">
    <property type="entry name" value="YheA/YmcA-like"/>
    <property type="match status" value="1"/>
</dbReference>
<keyword evidence="4" id="KW-1185">Reference proteome</keyword>
<dbReference type="InterPro" id="IPR023378">
    <property type="entry name" value="YheA/YmcA-like_dom_sf"/>
</dbReference>
<accession>A0AAE5SZW5</accession>
<proteinExistence type="predicted"/>
<dbReference type="Pfam" id="PF06133">
    <property type="entry name" value="Com_YlbF"/>
    <property type="match status" value="1"/>
</dbReference>
<dbReference type="AlphaFoldDB" id="A0AAE5SZW5"/>
<comment type="caution">
    <text evidence="1">The sequence shown here is derived from an EMBL/GenBank/DDBJ whole genome shotgun (WGS) entry which is preliminary data.</text>
</comment>
<dbReference type="RefSeq" id="WP_037571699.1">
    <property type="nucleotide sequence ID" value="NZ_BMDK01000001.1"/>
</dbReference>
<dbReference type="Proteomes" id="UP000242008">
    <property type="component" value="Unassembled WGS sequence"/>
</dbReference>
<evidence type="ECO:0000313" key="6">
    <source>
        <dbReference type="Proteomes" id="UP000242704"/>
    </source>
</evidence>
<dbReference type="InterPro" id="IPR010368">
    <property type="entry name" value="Com_YlbF"/>
</dbReference>
<dbReference type="InterPro" id="IPR052767">
    <property type="entry name" value="Bact_com_dev_regulator"/>
</dbReference>
<evidence type="ECO:0000313" key="5">
    <source>
        <dbReference type="Proteomes" id="UP000242144"/>
    </source>
</evidence>
<dbReference type="PANTHER" id="PTHR38448:SF2">
    <property type="entry name" value="REGULATORY PROTEIN YLBF"/>
    <property type="match status" value="1"/>
</dbReference>
<dbReference type="Proteomes" id="UP000242704">
    <property type="component" value="Unassembled WGS sequence"/>
</dbReference>
<dbReference type="EMBL" id="PZCM01000002">
    <property type="protein sequence ID" value="PTG28549.1"/>
    <property type="molecule type" value="Genomic_DNA"/>
</dbReference>
<reference evidence="1" key="2">
    <citation type="submission" date="2018-03" db="EMBL/GenBank/DDBJ databases">
        <authorList>
            <person name="Naushad S."/>
        </authorList>
    </citation>
    <scope>NUCLEOTIDE SEQUENCE</scope>
    <source>
        <strain evidence="2">SNUC 105</strain>
        <strain evidence="3">SNUC 1363</strain>
        <strain evidence="1">SNUC 505</strain>
    </source>
</reference>
<protein>
    <submittedName>
        <fullName evidence="1">YlbF family regulator</fullName>
    </submittedName>
</protein>
<evidence type="ECO:0000313" key="1">
    <source>
        <dbReference type="EMBL" id="PTG15649.1"/>
    </source>
</evidence>
<name>A0AAE5SZW5_STACR</name>
<evidence type="ECO:0000313" key="2">
    <source>
        <dbReference type="EMBL" id="PTG28549.1"/>
    </source>
</evidence>
<dbReference type="EMBL" id="PZAO01000016">
    <property type="protein sequence ID" value="PTG69394.1"/>
    <property type="molecule type" value="Genomic_DNA"/>
</dbReference>
<reference evidence="4 5" key="1">
    <citation type="journal article" date="2016" name="Front. Microbiol.">
        <title>Comprehensive Phylogenetic Analysis of Bovine Non-aureus Staphylococci Species Based on Whole-Genome Sequencing.</title>
        <authorList>
            <person name="Naushad S."/>
            <person name="Barkema H.W."/>
            <person name="Luby C."/>
            <person name="Condas L.A."/>
            <person name="Nobrega D.B."/>
            <person name="Carson D.A."/>
            <person name="De Buck J."/>
        </authorList>
    </citation>
    <scope>NUCLEOTIDE SEQUENCE [LARGE SCALE GENOMIC DNA]</scope>
    <source>
        <strain evidence="2 5">SNUC 105</strain>
        <strain evidence="3 4">SNUC 1363</strain>
        <strain evidence="1 6">SNUC 505</strain>
    </source>
</reference>
<dbReference type="Proteomes" id="UP000242144">
    <property type="component" value="Unassembled WGS sequence"/>
</dbReference>
<evidence type="ECO:0000313" key="4">
    <source>
        <dbReference type="Proteomes" id="UP000242008"/>
    </source>
</evidence>
<organism evidence="1 6">
    <name type="scientific">Staphylococcus chromogenes</name>
    <name type="common">Staphylococcus hyicus subsp. chromogenes</name>
    <dbReference type="NCBI Taxonomy" id="46126"/>
    <lineage>
        <taxon>Bacteria</taxon>
        <taxon>Bacillati</taxon>
        <taxon>Bacillota</taxon>
        <taxon>Bacilli</taxon>
        <taxon>Bacillales</taxon>
        <taxon>Staphylococcaceae</taxon>
        <taxon>Staphylococcus</taxon>
    </lineage>
</organism>
<evidence type="ECO:0000313" key="3">
    <source>
        <dbReference type="EMBL" id="PTG69394.1"/>
    </source>
</evidence>
<dbReference type="PANTHER" id="PTHR38448">
    <property type="entry name" value="REGULATORY PROTEIN YLBF-RELATED"/>
    <property type="match status" value="1"/>
</dbReference>
<dbReference type="EMBL" id="PZBZ01000016">
    <property type="protein sequence ID" value="PTG15649.1"/>
    <property type="molecule type" value="Genomic_DNA"/>
</dbReference>